<evidence type="ECO:0000313" key="5">
    <source>
        <dbReference type="Proteomes" id="UP000249081"/>
    </source>
</evidence>
<name>A0A2W4W109_9CYAN</name>
<evidence type="ECO:0000256" key="1">
    <source>
        <dbReference type="SAM" id="Phobius"/>
    </source>
</evidence>
<feature type="domain" description="DUF1980" evidence="3">
    <location>
        <begin position="146"/>
        <end position="200"/>
    </location>
</feature>
<keyword evidence="1" id="KW-1133">Transmembrane helix</keyword>
<keyword evidence="1" id="KW-0812">Transmembrane</keyword>
<dbReference type="Proteomes" id="UP000249081">
    <property type="component" value="Unassembled WGS sequence"/>
</dbReference>
<dbReference type="InterPro" id="IPR048493">
    <property type="entry name" value="DUF1980_N"/>
</dbReference>
<evidence type="ECO:0000313" key="4">
    <source>
        <dbReference type="EMBL" id="PZO37950.1"/>
    </source>
</evidence>
<feature type="transmembrane region" description="Helical" evidence="1">
    <location>
        <begin position="83"/>
        <end position="100"/>
    </location>
</feature>
<dbReference type="Pfam" id="PF09323">
    <property type="entry name" value="DUF1980"/>
    <property type="match status" value="1"/>
</dbReference>
<evidence type="ECO:0000259" key="2">
    <source>
        <dbReference type="Pfam" id="PF09323"/>
    </source>
</evidence>
<reference evidence="5" key="1">
    <citation type="submission" date="2018-04" db="EMBL/GenBank/DDBJ databases">
        <authorList>
            <person name="Cornet L."/>
        </authorList>
    </citation>
    <scope>NUCLEOTIDE SEQUENCE [LARGE SCALE GENOMIC DNA]</scope>
</reference>
<dbReference type="PANTHER" id="PTHR40047">
    <property type="entry name" value="UPF0703 PROTEIN YCGQ"/>
    <property type="match status" value="1"/>
</dbReference>
<feature type="non-terminal residue" evidence="4">
    <location>
        <position position="204"/>
    </location>
</feature>
<comment type="caution">
    <text evidence="4">The sequence shown here is derived from an EMBL/GenBank/DDBJ whole genome shotgun (WGS) entry which is preliminary data.</text>
</comment>
<keyword evidence="1" id="KW-0472">Membrane</keyword>
<evidence type="ECO:0000259" key="3">
    <source>
        <dbReference type="Pfam" id="PF21537"/>
    </source>
</evidence>
<sequence>MPWQALVDAAMLLLWGAMLLRFTVTGQLYLLLHPDYMWLAHLAMVLLLAMGAARIVQVWSGYRQGGWPAPRSQEHVALMPRQLSVGLLIAIAVFGLIYTPRPFGSETAFQRGITDVLGQTRSRPQRFSLGGDSEDRTIVDWVRTLNVYPEPDAYGGQVAKVSGFVAHIPGWPDEYFMISRFVLTCCAADAYPVGLPVELPPGTP</sequence>
<feature type="transmembrane region" description="Helical" evidence="1">
    <location>
        <begin position="38"/>
        <end position="62"/>
    </location>
</feature>
<dbReference type="InterPro" id="IPR048447">
    <property type="entry name" value="DUF1980_C"/>
</dbReference>
<gene>
    <name evidence="4" type="ORF">DCF17_15250</name>
</gene>
<dbReference type="InterPro" id="IPR015402">
    <property type="entry name" value="DUF1980"/>
</dbReference>
<dbReference type="PANTHER" id="PTHR40047:SF1">
    <property type="entry name" value="UPF0703 PROTEIN YCGQ"/>
    <property type="match status" value="1"/>
</dbReference>
<organism evidence="4 5">
    <name type="scientific">Shackletoniella antarctica</name>
    <dbReference type="NCBI Taxonomy" id="268115"/>
    <lineage>
        <taxon>Bacteria</taxon>
        <taxon>Bacillati</taxon>
        <taxon>Cyanobacteriota</taxon>
        <taxon>Cyanophyceae</taxon>
        <taxon>Oculatellales</taxon>
        <taxon>Oculatellaceae</taxon>
        <taxon>Shackletoniella</taxon>
    </lineage>
</organism>
<dbReference type="InterPro" id="IPR052955">
    <property type="entry name" value="UPF0703_membrane_permease"/>
</dbReference>
<dbReference type="EMBL" id="QBMN01000112">
    <property type="protein sequence ID" value="PZO37950.1"/>
    <property type="molecule type" value="Genomic_DNA"/>
</dbReference>
<dbReference type="Pfam" id="PF21537">
    <property type="entry name" value="DUF1980_C"/>
    <property type="match status" value="1"/>
</dbReference>
<reference evidence="4 5" key="2">
    <citation type="submission" date="2018-06" db="EMBL/GenBank/DDBJ databases">
        <title>Metagenomic assembly of (sub)arctic Cyanobacteria and their associated microbiome from non-axenic cultures.</title>
        <authorList>
            <person name="Baurain D."/>
        </authorList>
    </citation>
    <scope>NUCLEOTIDE SEQUENCE [LARGE SCALE GENOMIC DNA]</scope>
    <source>
        <strain evidence="4">ULC041bin1</strain>
    </source>
</reference>
<accession>A0A2W4W109</accession>
<dbReference type="AlphaFoldDB" id="A0A2W4W109"/>
<feature type="transmembrane region" description="Helical" evidence="1">
    <location>
        <begin position="12"/>
        <end position="32"/>
    </location>
</feature>
<protein>
    <submittedName>
        <fullName evidence="4">TIGR03943 family protein</fullName>
    </submittedName>
</protein>
<feature type="domain" description="DUF1980" evidence="2">
    <location>
        <begin position="10"/>
        <end position="113"/>
    </location>
</feature>
<dbReference type="NCBIfam" id="TIGR03943">
    <property type="entry name" value="TIGR03943 family putative permease subunit"/>
    <property type="match status" value="1"/>
</dbReference>
<proteinExistence type="predicted"/>